<dbReference type="InterPro" id="IPR018490">
    <property type="entry name" value="cNMP-bd_dom_sf"/>
</dbReference>
<evidence type="ECO:0000313" key="1">
    <source>
        <dbReference type="EMBL" id="KPV53313.1"/>
    </source>
</evidence>
<dbReference type="Proteomes" id="UP000050509">
    <property type="component" value="Unassembled WGS sequence"/>
</dbReference>
<sequence length="401" mass="43187">QAQRARATLGRALQVERTATECARLAGALEQTETALAAADPRGALADARRAVLARHYANFSRDAFGWLVAADPGVQALAADVVDTLRALRCADALRQRGSLLKTSAGYEIFVDQTSADALFALRRGKQLLLASLHVPIAAGESNVASSTLDAAGNLRIAFHRGAFTSLEVVQRAAAYAACAVNDIQADVIESFQLDAKQAQQRNSALQIVLEEPGDNPAFAVMVREQLHALNPRLCGRVQIVSHSRQPQPAAEPTYEAARYAAGARLNGGRAQRRRAASRLARSGHNMAAVQLDIAFEQVRLIQLRAGESLVEAGTAARFVYIPLRAGLMVMPLGGYQPFVAPAWAPLGNTGVIRGAQRNASIYATRDLTLLVIPEESYLNDWHRPYQQAELVARLEGACR</sequence>
<accession>A0A0P9D2R6</accession>
<comment type="caution">
    <text evidence="1">The sequence shown here is derived from an EMBL/GenBank/DDBJ whole genome shotgun (WGS) entry which is preliminary data.</text>
</comment>
<feature type="non-terminal residue" evidence="1">
    <location>
        <position position="1"/>
    </location>
</feature>
<evidence type="ECO:0008006" key="3">
    <source>
        <dbReference type="Google" id="ProtNLM"/>
    </source>
</evidence>
<reference evidence="1 2" key="1">
    <citation type="submission" date="2015-09" db="EMBL/GenBank/DDBJ databases">
        <title>Draft genome sequence of Kouleothrix aurantiaca JCM 19913.</title>
        <authorList>
            <person name="Hemp J."/>
        </authorList>
    </citation>
    <scope>NUCLEOTIDE SEQUENCE [LARGE SCALE GENOMIC DNA]</scope>
    <source>
        <strain evidence="1 2">COM-B</strain>
    </source>
</reference>
<dbReference type="AlphaFoldDB" id="A0A0P9D2R6"/>
<gene>
    <name evidence="1" type="ORF">SE17_10385</name>
</gene>
<dbReference type="SUPFAM" id="SSF51206">
    <property type="entry name" value="cAMP-binding domain-like"/>
    <property type="match status" value="1"/>
</dbReference>
<organism evidence="1 2">
    <name type="scientific">Kouleothrix aurantiaca</name>
    <dbReference type="NCBI Taxonomy" id="186479"/>
    <lineage>
        <taxon>Bacteria</taxon>
        <taxon>Bacillati</taxon>
        <taxon>Chloroflexota</taxon>
        <taxon>Chloroflexia</taxon>
        <taxon>Chloroflexales</taxon>
        <taxon>Roseiflexineae</taxon>
        <taxon>Roseiflexaceae</taxon>
        <taxon>Kouleothrix</taxon>
    </lineage>
</organism>
<keyword evidence="2" id="KW-1185">Reference proteome</keyword>
<protein>
    <recommendedName>
        <fullName evidence="3">Cyclic nucleotide-binding domain-containing protein</fullName>
    </recommendedName>
</protein>
<evidence type="ECO:0000313" key="2">
    <source>
        <dbReference type="Proteomes" id="UP000050509"/>
    </source>
</evidence>
<dbReference type="EMBL" id="LJCR01000288">
    <property type="protein sequence ID" value="KPV53313.1"/>
    <property type="molecule type" value="Genomic_DNA"/>
</dbReference>
<name>A0A0P9D2R6_9CHLR</name>
<proteinExistence type="predicted"/>